<evidence type="ECO:0000256" key="2">
    <source>
        <dbReference type="SAM" id="SignalP"/>
    </source>
</evidence>
<dbReference type="EMBL" id="JAARLZ010000001">
    <property type="protein sequence ID" value="NII04877.1"/>
    <property type="molecule type" value="Genomic_DNA"/>
</dbReference>
<dbReference type="GO" id="GO:0008239">
    <property type="term" value="F:dipeptidyl-peptidase activity"/>
    <property type="evidence" value="ECO:0007669"/>
    <property type="project" value="InterPro"/>
</dbReference>
<dbReference type="SUPFAM" id="SSF49785">
    <property type="entry name" value="Galactose-binding domain-like"/>
    <property type="match status" value="1"/>
</dbReference>
<name>A0A7X5U6R0_9GAMM</name>
<sequence>MRKGMLCWTVSLGLAWGIPAWAADDTPIAWSVPHGTDNGEALRQLAAGLIPRYNSPDPVILLDTRAQLQIAAGRYDDALKTLAELLPLRRDSVRPLDAAGTVRWQIYARARQIEAKEGTAFGDAYANAFHEIVPPLENVLSSQVMASFGSDDDPYNVQPVELRRDFGTLLKAQVGKDSITQDNAVALVKAHLMAEAYTAFRPYTAKLVAEDDARRYDVHAPVLVRTPDGAQVTALVMLPKKHDKPLPALLGFTVYANPVWSELELRLTAAHGYAAVVGYTRGKGISPDQAVPYEHDGADADAVIEWIAKQPWSDGRVGMYGGSYNGFTQWAAAKHRPKALRALMPSVTAAPGIDVPMEGNVFLSFVYSWVPYVTEGKALDQVAYDDNAHWQGLYRRWYESGKAYRDLDVLDGKPNPVFRRWLDHPSYDAYWQAMIPYKEEFANIDIPVLTTTGYFDGAQIGALYYLTQHYRYNPKADHYLLLGPWDHIGAQRSARPVVDGYAIDAVAKQDIGRVLRYQWFDYVFRGAPRPALLADRINYEVMGANIWKHAPTLAAMAPGHRRLYLANDGKALTLADGKGTTPATLTVDLGKRDDLPAPDAKSPELDDRNALVFTSEPLPDGTELSGLFSGHLDLVTNKHDFDLMITLYEKKADGSYFQLSWYETRASYAADRSVRKLLTPGKPIALDFTNSRTTSRRFEPGSRLVVTVAVVKGAGQQINMGTGNDVSAETAADAGEPLKINWLPGSFLDLPIGSFRH</sequence>
<comment type="caution">
    <text evidence="4">The sequence shown here is derived from an EMBL/GenBank/DDBJ whole genome shotgun (WGS) entry which is preliminary data.</text>
</comment>
<dbReference type="Proteomes" id="UP000490980">
    <property type="component" value="Unassembled WGS sequence"/>
</dbReference>
<keyword evidence="5" id="KW-1185">Reference proteome</keyword>
<dbReference type="AlphaFoldDB" id="A0A7X5U6R0"/>
<keyword evidence="1 4" id="KW-0378">Hydrolase</keyword>
<keyword evidence="2" id="KW-0732">Signal</keyword>
<dbReference type="Pfam" id="PF08530">
    <property type="entry name" value="PepX_C"/>
    <property type="match status" value="1"/>
</dbReference>
<dbReference type="NCBIfam" id="TIGR00976">
    <property type="entry name" value="CocE_NonD"/>
    <property type="match status" value="1"/>
</dbReference>
<accession>A0A7X5U6R0</accession>
<dbReference type="RefSeq" id="WP_166945574.1">
    <property type="nucleotide sequence ID" value="NZ_JAARLZ010000001.1"/>
</dbReference>
<feature type="chain" id="PRO_5031098331" evidence="2">
    <location>
        <begin position="23"/>
        <end position="757"/>
    </location>
</feature>
<dbReference type="Gene3D" id="2.60.120.260">
    <property type="entry name" value="Galactose-binding domain-like"/>
    <property type="match status" value="1"/>
</dbReference>
<dbReference type="Pfam" id="PF02129">
    <property type="entry name" value="Peptidase_S15"/>
    <property type="match status" value="1"/>
</dbReference>
<dbReference type="SMART" id="SM00939">
    <property type="entry name" value="PepX_C"/>
    <property type="match status" value="1"/>
</dbReference>
<evidence type="ECO:0000256" key="1">
    <source>
        <dbReference type="ARBA" id="ARBA00022801"/>
    </source>
</evidence>
<dbReference type="InterPro" id="IPR008979">
    <property type="entry name" value="Galactose-bd-like_sf"/>
</dbReference>
<protein>
    <submittedName>
        <fullName evidence="4">CocE/NonD family hydrolase</fullName>
    </submittedName>
</protein>
<dbReference type="InterPro" id="IPR000383">
    <property type="entry name" value="Xaa-Pro-like_dom"/>
</dbReference>
<dbReference type="InterPro" id="IPR013736">
    <property type="entry name" value="Xaa-Pro_dipept_C"/>
</dbReference>
<dbReference type="InterPro" id="IPR005674">
    <property type="entry name" value="CocE/Ser_esterase"/>
</dbReference>
<feature type="domain" description="Xaa-Pro dipeptidyl-peptidase C-terminal" evidence="3">
    <location>
        <begin position="517"/>
        <end position="741"/>
    </location>
</feature>
<feature type="signal peptide" evidence="2">
    <location>
        <begin position="1"/>
        <end position="22"/>
    </location>
</feature>
<dbReference type="SUPFAM" id="SSF53474">
    <property type="entry name" value="alpha/beta-Hydrolases"/>
    <property type="match status" value="1"/>
</dbReference>
<dbReference type="InterPro" id="IPR029058">
    <property type="entry name" value="AB_hydrolase_fold"/>
</dbReference>
<reference evidence="4 5" key="1">
    <citation type="submission" date="2020-03" db="EMBL/GenBank/DDBJ databases">
        <authorList>
            <person name="Lai Q."/>
        </authorList>
    </citation>
    <scope>NUCLEOTIDE SEQUENCE [LARGE SCALE GENOMIC DNA]</scope>
    <source>
        <strain evidence="4 5">CCUG 25036</strain>
    </source>
</reference>
<dbReference type="Gene3D" id="3.40.50.1820">
    <property type="entry name" value="alpha/beta hydrolase"/>
    <property type="match status" value="1"/>
</dbReference>
<evidence type="ECO:0000313" key="4">
    <source>
        <dbReference type="EMBL" id="NII04877.1"/>
    </source>
</evidence>
<evidence type="ECO:0000259" key="3">
    <source>
        <dbReference type="SMART" id="SM00939"/>
    </source>
</evidence>
<proteinExistence type="predicted"/>
<organism evidence="4 5">
    <name type="scientific">Luteibacter anthropi</name>
    <dbReference type="NCBI Taxonomy" id="564369"/>
    <lineage>
        <taxon>Bacteria</taxon>
        <taxon>Pseudomonadati</taxon>
        <taxon>Pseudomonadota</taxon>
        <taxon>Gammaproteobacteria</taxon>
        <taxon>Lysobacterales</taxon>
        <taxon>Rhodanobacteraceae</taxon>
        <taxon>Luteibacter</taxon>
    </lineage>
</organism>
<gene>
    <name evidence="4" type="ORF">HBF25_00595</name>
</gene>
<evidence type="ECO:0000313" key="5">
    <source>
        <dbReference type="Proteomes" id="UP000490980"/>
    </source>
</evidence>
<dbReference type="Gene3D" id="1.10.3020.10">
    <property type="entry name" value="alpha-amino acid ester hydrolase ( Helical cap domain)"/>
    <property type="match status" value="1"/>
</dbReference>